<dbReference type="PANTHER" id="PTHR13696">
    <property type="entry name" value="P-LOOP CONTAINING NUCLEOSIDE TRIPHOSPHATE HYDROLASE"/>
    <property type="match status" value="1"/>
</dbReference>
<dbReference type="PANTHER" id="PTHR13696:SF99">
    <property type="entry name" value="COBYRINIC ACID AC-DIAMIDE SYNTHASE"/>
    <property type="match status" value="1"/>
</dbReference>
<evidence type="ECO:0000259" key="1">
    <source>
        <dbReference type="Pfam" id="PF13614"/>
    </source>
</evidence>
<proteinExistence type="predicted"/>
<dbReference type="Pfam" id="PF13614">
    <property type="entry name" value="AAA_31"/>
    <property type="match status" value="1"/>
</dbReference>
<dbReference type="SUPFAM" id="SSF52540">
    <property type="entry name" value="P-loop containing nucleoside triphosphate hydrolases"/>
    <property type="match status" value="1"/>
</dbReference>
<dbReference type="Gene3D" id="3.40.50.300">
    <property type="entry name" value="P-loop containing nucleotide triphosphate hydrolases"/>
    <property type="match status" value="1"/>
</dbReference>
<gene>
    <name evidence="2" type="ORF">CARN4_1014</name>
</gene>
<reference evidence="2" key="1">
    <citation type="submission" date="2009-10" db="EMBL/GenBank/DDBJ databases">
        <title>Diversity of trophic interactions inside an arsenic-rich microbial ecosystem.</title>
        <authorList>
            <person name="Bertin P.N."/>
            <person name="Heinrich-Salmeron A."/>
            <person name="Pelletier E."/>
            <person name="Goulhen-Chollet F."/>
            <person name="Arsene-Ploetze F."/>
            <person name="Gallien S."/>
            <person name="Calteau A."/>
            <person name="Vallenet D."/>
            <person name="Casiot C."/>
            <person name="Chane-Woon-Ming B."/>
            <person name="Giloteaux L."/>
            <person name="Barakat M."/>
            <person name="Bonnefoy V."/>
            <person name="Bruneel O."/>
            <person name="Chandler M."/>
            <person name="Cleiss J."/>
            <person name="Duran R."/>
            <person name="Elbaz-Poulichet F."/>
            <person name="Fonknechten N."/>
            <person name="Lauga B."/>
            <person name="Mornico D."/>
            <person name="Ortet P."/>
            <person name="Schaeffer C."/>
            <person name="Siguier P."/>
            <person name="Alexander Thil Smith A."/>
            <person name="Van Dorsselaer A."/>
            <person name="Weissenbach J."/>
            <person name="Medigue C."/>
            <person name="Le Paslier D."/>
        </authorList>
    </citation>
    <scope>NUCLEOTIDE SEQUENCE</scope>
</reference>
<dbReference type="EMBL" id="CABO01000034">
    <property type="protein sequence ID" value="CBI02307.1"/>
    <property type="molecule type" value="Genomic_DNA"/>
</dbReference>
<dbReference type="InterPro" id="IPR025669">
    <property type="entry name" value="AAA_dom"/>
</dbReference>
<accession>E6Q546</accession>
<protein>
    <submittedName>
        <fullName evidence="2">Cobyrinic acid a,c-diamide synthase</fullName>
    </submittedName>
</protein>
<comment type="caution">
    <text evidence="2">The sequence shown here is derived from an EMBL/GenBank/DDBJ whole genome shotgun (WGS) entry which is preliminary data.</text>
</comment>
<evidence type="ECO:0000313" key="2">
    <source>
        <dbReference type="EMBL" id="CBI02307.1"/>
    </source>
</evidence>
<dbReference type="InterPro" id="IPR027417">
    <property type="entry name" value="P-loop_NTPase"/>
</dbReference>
<dbReference type="CDD" id="cd02042">
    <property type="entry name" value="ParAB_family"/>
    <property type="match status" value="1"/>
</dbReference>
<dbReference type="InterPro" id="IPR050678">
    <property type="entry name" value="DNA_Partitioning_ATPase"/>
</dbReference>
<name>E6Q546_9ZZZZ</name>
<organism evidence="2">
    <name type="scientific">mine drainage metagenome</name>
    <dbReference type="NCBI Taxonomy" id="410659"/>
    <lineage>
        <taxon>unclassified sequences</taxon>
        <taxon>metagenomes</taxon>
        <taxon>ecological metagenomes</taxon>
    </lineage>
</organism>
<sequence length="342" mass="37252">MMKTIAFFNNKGGVGKTSLVYHLAFMLGELGARVLCADLDPQANLSTMFVGEERLEAIFDDDAPGRTIRSCLDPILEGIGDILEARVEKSAISPNVALIVGDIALNDFEDRLSDSWTKTLAGDPAALRALTAFSRIVAEAANRWEADFAFIDVGPNLGALNRAALIAADYVVIPLAPDLFSLRGLRNLGPRLNDWRAGWQRRLDENVSVSYTLPNGRMLPLGYVVLQHAVRLDRPVRAHERWMERIPSTYHASVVGDDVSLLQAPLSDEASDPACLASIKNYRSLMPLAQDARKPMFLLRPADGALGAQQHAVASCYGDFETLAFRIADAAGHPLSSDVLRA</sequence>
<dbReference type="AlphaFoldDB" id="E6Q546"/>
<feature type="domain" description="AAA" evidence="1">
    <location>
        <begin position="2"/>
        <end position="193"/>
    </location>
</feature>